<reference evidence="2" key="1">
    <citation type="submission" date="2023-02" db="EMBL/GenBank/DDBJ databases">
        <title>Colletotrichum kahawae CIFC_Que2 genome sequencing and assembly.</title>
        <authorList>
            <person name="Baroncelli R."/>
        </authorList>
    </citation>
    <scope>NUCLEOTIDE SEQUENCE</scope>
    <source>
        <strain evidence="2">CIFC_Que2</strain>
    </source>
</reference>
<organism evidence="2 3">
    <name type="scientific">Colletotrichum kahawae</name>
    <name type="common">Coffee berry disease fungus</name>
    <dbReference type="NCBI Taxonomy" id="34407"/>
    <lineage>
        <taxon>Eukaryota</taxon>
        <taxon>Fungi</taxon>
        <taxon>Dikarya</taxon>
        <taxon>Ascomycota</taxon>
        <taxon>Pezizomycotina</taxon>
        <taxon>Sordariomycetes</taxon>
        <taxon>Hypocreomycetidae</taxon>
        <taxon>Glomerellales</taxon>
        <taxon>Glomerellaceae</taxon>
        <taxon>Colletotrichum</taxon>
        <taxon>Colletotrichum gloeosporioides species complex</taxon>
    </lineage>
</organism>
<sequence>MLAAHRRRKLAGTCGGKVHESGLDEGQIYGVIFIEDSADGCVSVSSPSGLSSACFFTSASCGAQRNRYSLPSAAFSGSAAAGLNKPPVTHWPRAVVVIRTGASATPGTMGTLTLYTSTPGCQSAANSPTSAAAPALRGLHGAADGAAAEGPDGARVAAVVRPRDDEVEVRGREAGVEEAELGAACGRPVDDQPAVQAVVFLGGLVLAADGTRAGRRRRKGGRAPADGGEGLADGVRLADPGERTVWDDDDGLVARLVQGGEEGREVGRDGGRGPVVVDELRAVHQSVVVEDARCGLGCVKGITKSRMFSARLSQVADVLGEGGDRSLPKVRLVGGRRRETENAFSSGLLGVKQAGAQQQRV</sequence>
<evidence type="ECO:0000256" key="1">
    <source>
        <dbReference type="SAM" id="MobiDB-lite"/>
    </source>
</evidence>
<feature type="region of interest" description="Disordered" evidence="1">
    <location>
        <begin position="213"/>
        <end position="234"/>
    </location>
</feature>
<keyword evidence="3" id="KW-1185">Reference proteome</keyword>
<gene>
    <name evidence="2" type="ORF">CKAH01_12917</name>
</gene>
<dbReference type="AlphaFoldDB" id="A0AAE0DAJ2"/>
<evidence type="ECO:0000313" key="2">
    <source>
        <dbReference type="EMBL" id="KAK2775160.1"/>
    </source>
</evidence>
<accession>A0AAE0DAJ2</accession>
<proteinExistence type="predicted"/>
<dbReference type="Proteomes" id="UP001281614">
    <property type="component" value="Unassembled WGS sequence"/>
</dbReference>
<protein>
    <submittedName>
        <fullName evidence="2">Uncharacterized protein</fullName>
    </submittedName>
</protein>
<name>A0AAE0DAJ2_COLKA</name>
<comment type="caution">
    <text evidence="2">The sequence shown here is derived from an EMBL/GenBank/DDBJ whole genome shotgun (WGS) entry which is preliminary data.</text>
</comment>
<evidence type="ECO:0000313" key="3">
    <source>
        <dbReference type="Proteomes" id="UP001281614"/>
    </source>
</evidence>
<dbReference type="EMBL" id="VYYT01000039">
    <property type="protein sequence ID" value="KAK2775160.1"/>
    <property type="molecule type" value="Genomic_DNA"/>
</dbReference>